<sequence>MASSDDLENPALIDEGPTRARLGKPLAPLILVHDGGGTTFSYHCLEPINRPLYGIQNVHLHQGGYWEGGVPEIASHYIGLLAKTLPDGGDILLGGWSFGGLLSLEMAHQIAAAPPPAPGQPRFRVLGMIFIDSVYPRHLLQDGTARPEAVGTAATVPEKPIVKSAEELQAMKLKEKVDLNMTHARMMARRWVLPRWEKEKGGSSVSIPIPPTILLRAKENVESESHVFVDHSREYRMLGWEKYQEQLGRKFIEEVVDVEGHHFSLFEFDKIPEISEQIRAAADTLDEPVF</sequence>
<dbReference type="Pfam" id="PF00975">
    <property type="entry name" value="Thioesterase"/>
    <property type="match status" value="1"/>
</dbReference>
<comment type="caution">
    <text evidence="2">The sequence shown here is derived from an EMBL/GenBank/DDBJ whole genome shotgun (WGS) entry which is preliminary data.</text>
</comment>
<dbReference type="Gene3D" id="3.40.50.1820">
    <property type="entry name" value="alpha/beta hydrolase"/>
    <property type="match status" value="1"/>
</dbReference>
<dbReference type="Proteomes" id="UP001320420">
    <property type="component" value="Unassembled WGS sequence"/>
</dbReference>
<dbReference type="InterPro" id="IPR001031">
    <property type="entry name" value="Thioesterase"/>
</dbReference>
<proteinExistence type="predicted"/>
<dbReference type="EMBL" id="JAKJXP020000002">
    <property type="protein sequence ID" value="KAK7757445.1"/>
    <property type="molecule type" value="Genomic_DNA"/>
</dbReference>
<dbReference type="SUPFAM" id="SSF53474">
    <property type="entry name" value="alpha/beta-Hydrolases"/>
    <property type="match status" value="1"/>
</dbReference>
<reference evidence="2 3" key="1">
    <citation type="submission" date="2024-02" db="EMBL/GenBank/DDBJ databases">
        <title>De novo assembly and annotation of 12 fungi associated with fruit tree decline syndrome in Ontario, Canada.</title>
        <authorList>
            <person name="Sulman M."/>
            <person name="Ellouze W."/>
            <person name="Ilyukhin E."/>
        </authorList>
    </citation>
    <scope>NUCLEOTIDE SEQUENCE [LARGE SCALE GENOMIC DNA]</scope>
    <source>
        <strain evidence="2 3">M11/M66-122</strain>
    </source>
</reference>
<feature type="domain" description="Thioesterase" evidence="1">
    <location>
        <begin position="28"/>
        <end position="280"/>
    </location>
</feature>
<gene>
    <name evidence="2" type="ORF">SLS62_000460</name>
</gene>
<organism evidence="2 3">
    <name type="scientific">Diatrype stigma</name>
    <dbReference type="NCBI Taxonomy" id="117547"/>
    <lineage>
        <taxon>Eukaryota</taxon>
        <taxon>Fungi</taxon>
        <taxon>Dikarya</taxon>
        <taxon>Ascomycota</taxon>
        <taxon>Pezizomycotina</taxon>
        <taxon>Sordariomycetes</taxon>
        <taxon>Xylariomycetidae</taxon>
        <taxon>Xylariales</taxon>
        <taxon>Diatrypaceae</taxon>
        <taxon>Diatrype</taxon>
    </lineage>
</organism>
<protein>
    <recommendedName>
        <fullName evidence="1">Thioesterase domain-containing protein</fullName>
    </recommendedName>
</protein>
<evidence type="ECO:0000313" key="2">
    <source>
        <dbReference type="EMBL" id="KAK7757445.1"/>
    </source>
</evidence>
<keyword evidence="3" id="KW-1185">Reference proteome</keyword>
<evidence type="ECO:0000259" key="1">
    <source>
        <dbReference type="Pfam" id="PF00975"/>
    </source>
</evidence>
<dbReference type="InterPro" id="IPR029058">
    <property type="entry name" value="AB_hydrolase_fold"/>
</dbReference>
<dbReference type="AlphaFoldDB" id="A0AAN9YXI4"/>
<accession>A0AAN9YXI4</accession>
<name>A0AAN9YXI4_9PEZI</name>
<evidence type="ECO:0000313" key="3">
    <source>
        <dbReference type="Proteomes" id="UP001320420"/>
    </source>
</evidence>